<evidence type="ECO:0000313" key="2">
    <source>
        <dbReference type="Proteomes" id="UP000515225"/>
    </source>
</evidence>
<sequence length="67" mass="7713">MAKMTAKEMSLRAIELYYEGKHDEMEAVLLALKDRGPRTYRNTVEHLAVLIHDNAMLDVVGEIEVWP</sequence>
<accession>A0A7D7JF92</accession>
<evidence type="ECO:0000313" key="1">
    <source>
        <dbReference type="EMBL" id="QMP82072.1"/>
    </source>
</evidence>
<reference evidence="1 2" key="1">
    <citation type="submission" date="2020-06" db="EMBL/GenBank/DDBJ databases">
        <title>Complete genome sequence of Klebsiella pneumoniae phage KpV2883.</title>
        <authorList>
            <person name="Denisenko E."/>
            <person name="Kislichkina A."/>
            <person name="Verevkin V."/>
            <person name="Krasilnikova V."/>
            <person name="Volozhantsev N."/>
        </authorList>
    </citation>
    <scope>NUCLEOTIDE SEQUENCE [LARGE SCALE GENOMIC DNA]</scope>
</reference>
<dbReference type="Proteomes" id="UP000515225">
    <property type="component" value="Segment"/>
</dbReference>
<dbReference type="EMBL" id="MT682065">
    <property type="protein sequence ID" value="QMP82072.1"/>
    <property type="molecule type" value="Genomic_DNA"/>
</dbReference>
<keyword evidence="2" id="KW-1185">Reference proteome</keyword>
<gene>
    <name evidence="1" type="ORF">kpv2883_028</name>
</gene>
<protein>
    <submittedName>
        <fullName evidence="1">Uncharacterized protein</fullName>
    </submittedName>
</protein>
<organism evidence="1 2">
    <name type="scientific">Klebsiella virus KpV2883</name>
    <dbReference type="NCBI Taxonomy" id="2759465"/>
    <lineage>
        <taxon>Viruses</taxon>
        <taxon>Duplodnaviria</taxon>
        <taxon>Heunggongvirae</taxon>
        <taxon>Uroviricota</taxon>
        <taxon>Caudoviricetes</taxon>
        <taxon>Autographivirales</taxon>
        <taxon>Autoscriptoviridae</taxon>
        <taxon>Slopekvirinae</taxon>
        <taxon>Drulisvirus</taxon>
        <taxon>Drulisvirus KpV2883</taxon>
    </lineage>
</organism>
<proteinExistence type="predicted"/>
<name>A0A7D7JF92_9CAUD</name>